<keyword evidence="3" id="KW-1185">Reference proteome</keyword>
<dbReference type="AlphaFoldDB" id="A0A7W8MUJ0"/>
<gene>
    <name evidence="2" type="ORF">HDF09_004055</name>
</gene>
<organism evidence="2 3">
    <name type="scientific">Tunturiibacter empetritectus</name>
    <dbReference type="NCBI Taxonomy" id="3069691"/>
    <lineage>
        <taxon>Bacteria</taxon>
        <taxon>Pseudomonadati</taxon>
        <taxon>Acidobacteriota</taxon>
        <taxon>Terriglobia</taxon>
        <taxon>Terriglobales</taxon>
        <taxon>Acidobacteriaceae</taxon>
        <taxon>Tunturiibacter</taxon>
    </lineage>
</organism>
<keyword evidence="1" id="KW-0812">Transmembrane</keyword>
<comment type="caution">
    <text evidence="2">The sequence shown here is derived from an EMBL/GenBank/DDBJ whole genome shotgun (WGS) entry which is preliminary data.</text>
</comment>
<sequence>MEAISPWWLCLYLIVYSLYLLQANFVVMRKAFVLNRGR</sequence>
<reference evidence="2" key="1">
    <citation type="submission" date="2020-08" db="EMBL/GenBank/DDBJ databases">
        <title>Genomic Encyclopedia of Type Strains, Phase IV (KMG-V): Genome sequencing to study the core and pangenomes of soil and plant-associated prokaryotes.</title>
        <authorList>
            <person name="Whitman W."/>
        </authorList>
    </citation>
    <scope>NUCLEOTIDE SEQUENCE [LARGE SCALE GENOMIC DNA]</scope>
    <source>
        <strain evidence="2">M8UP27</strain>
    </source>
</reference>
<feature type="transmembrane region" description="Helical" evidence="1">
    <location>
        <begin position="6"/>
        <end position="28"/>
    </location>
</feature>
<dbReference type="Proteomes" id="UP000568106">
    <property type="component" value="Unassembled WGS sequence"/>
</dbReference>
<dbReference type="EMBL" id="JACHDY010000007">
    <property type="protein sequence ID" value="MBB5319349.1"/>
    <property type="molecule type" value="Genomic_DNA"/>
</dbReference>
<protein>
    <submittedName>
        <fullName evidence="2">Uncharacterized protein</fullName>
    </submittedName>
</protein>
<keyword evidence="1" id="KW-1133">Transmembrane helix</keyword>
<name>A0A7W8MUJ0_9BACT</name>
<evidence type="ECO:0000313" key="2">
    <source>
        <dbReference type="EMBL" id="MBB5319349.1"/>
    </source>
</evidence>
<proteinExistence type="predicted"/>
<keyword evidence="1" id="KW-0472">Membrane</keyword>
<evidence type="ECO:0000256" key="1">
    <source>
        <dbReference type="SAM" id="Phobius"/>
    </source>
</evidence>
<accession>A0A7W8MUJ0</accession>
<evidence type="ECO:0000313" key="3">
    <source>
        <dbReference type="Proteomes" id="UP000568106"/>
    </source>
</evidence>